<evidence type="ECO:0000313" key="2">
    <source>
        <dbReference type="EMBL" id="RDW67391.1"/>
    </source>
</evidence>
<dbReference type="AlphaFoldDB" id="A0A3D8R0F7"/>
<accession>A0A3D8R0F7</accession>
<organism evidence="2 3">
    <name type="scientific">Aspergillus mulundensis</name>
    <dbReference type="NCBI Taxonomy" id="1810919"/>
    <lineage>
        <taxon>Eukaryota</taxon>
        <taxon>Fungi</taxon>
        <taxon>Dikarya</taxon>
        <taxon>Ascomycota</taxon>
        <taxon>Pezizomycotina</taxon>
        <taxon>Eurotiomycetes</taxon>
        <taxon>Eurotiomycetidae</taxon>
        <taxon>Eurotiales</taxon>
        <taxon>Aspergillaceae</taxon>
        <taxon>Aspergillus</taxon>
        <taxon>Aspergillus subgen. Nidulantes</taxon>
    </lineage>
</organism>
<keyword evidence="3" id="KW-1185">Reference proteome</keyword>
<dbReference type="Proteomes" id="UP000256690">
    <property type="component" value="Unassembled WGS sequence"/>
</dbReference>
<feature type="signal peptide" evidence="1">
    <location>
        <begin position="1"/>
        <end position="18"/>
    </location>
</feature>
<dbReference type="EMBL" id="PVWQ01000012">
    <property type="protein sequence ID" value="RDW67391.1"/>
    <property type="molecule type" value="Genomic_DNA"/>
</dbReference>
<evidence type="ECO:0000256" key="1">
    <source>
        <dbReference type="SAM" id="SignalP"/>
    </source>
</evidence>
<comment type="caution">
    <text evidence="2">The sequence shown here is derived from an EMBL/GenBank/DDBJ whole genome shotgun (WGS) entry which is preliminary data.</text>
</comment>
<dbReference type="GeneID" id="38119627"/>
<protein>
    <submittedName>
        <fullName evidence="2">Uncharacterized protein</fullName>
    </submittedName>
</protein>
<proteinExistence type="predicted"/>
<feature type="chain" id="PRO_5017723270" evidence="1">
    <location>
        <begin position="19"/>
        <end position="66"/>
    </location>
</feature>
<reference evidence="2 3" key="1">
    <citation type="journal article" date="2018" name="IMA Fungus">
        <title>IMA Genome-F 9: Draft genome sequence of Annulohypoxylon stygium, Aspergillus mulundensis, Berkeleyomyces basicola (syn. Thielaviopsis basicola), Ceratocystis smalleyi, two Cercospora beticola strains, Coleophoma cylindrospora, Fusarium fracticaudum, Phialophora cf. hyalina, and Morchella septimelata.</title>
        <authorList>
            <person name="Wingfield B.D."/>
            <person name="Bills G.F."/>
            <person name="Dong Y."/>
            <person name="Huang W."/>
            <person name="Nel W.J."/>
            <person name="Swalarsk-Parry B.S."/>
            <person name="Vaghefi N."/>
            <person name="Wilken P.M."/>
            <person name="An Z."/>
            <person name="de Beer Z.W."/>
            <person name="De Vos L."/>
            <person name="Chen L."/>
            <person name="Duong T.A."/>
            <person name="Gao Y."/>
            <person name="Hammerbacher A."/>
            <person name="Kikkert J.R."/>
            <person name="Li Y."/>
            <person name="Li H."/>
            <person name="Li K."/>
            <person name="Li Q."/>
            <person name="Liu X."/>
            <person name="Ma X."/>
            <person name="Naidoo K."/>
            <person name="Pethybridge S.J."/>
            <person name="Sun J."/>
            <person name="Steenkamp E.T."/>
            <person name="van der Nest M.A."/>
            <person name="van Wyk S."/>
            <person name="Wingfield M.J."/>
            <person name="Xiong C."/>
            <person name="Yue Q."/>
            <person name="Zhang X."/>
        </authorList>
    </citation>
    <scope>NUCLEOTIDE SEQUENCE [LARGE SCALE GENOMIC DNA]</scope>
    <source>
        <strain evidence="2 3">DSM 5745</strain>
    </source>
</reference>
<dbReference type="RefSeq" id="XP_026600359.1">
    <property type="nucleotide sequence ID" value="XM_026751273.1"/>
</dbReference>
<keyword evidence="1" id="KW-0732">Signal</keyword>
<sequence length="66" mass="7334">MRFTTILIMALTMTLATAAPAPLKAKETCTLESASDASLLDCLVGWEPVLRNDVRFTFPFTFTDFM</sequence>
<gene>
    <name evidence="2" type="ORF">DSM5745_09257</name>
</gene>
<name>A0A3D8R0F7_9EURO</name>
<evidence type="ECO:0000313" key="3">
    <source>
        <dbReference type="Proteomes" id="UP000256690"/>
    </source>
</evidence>